<dbReference type="InterPro" id="IPR006059">
    <property type="entry name" value="SBP"/>
</dbReference>
<dbReference type="PROSITE" id="PS51257">
    <property type="entry name" value="PROKAR_LIPOPROTEIN"/>
    <property type="match status" value="1"/>
</dbReference>
<dbReference type="EMBL" id="FAOZ01000004">
    <property type="protein sequence ID" value="CUU55350.1"/>
    <property type="molecule type" value="Genomic_DNA"/>
</dbReference>
<keyword evidence="2" id="KW-0762">Sugar transport</keyword>
<organism evidence="2 3">
    <name type="scientific">Parafrankia irregularis</name>
    <dbReference type="NCBI Taxonomy" id="795642"/>
    <lineage>
        <taxon>Bacteria</taxon>
        <taxon>Bacillati</taxon>
        <taxon>Actinomycetota</taxon>
        <taxon>Actinomycetes</taxon>
        <taxon>Frankiales</taxon>
        <taxon>Frankiaceae</taxon>
        <taxon>Parafrankia</taxon>
    </lineage>
</organism>
<dbReference type="PANTHER" id="PTHR43649">
    <property type="entry name" value="ARABINOSE-BINDING PROTEIN-RELATED"/>
    <property type="match status" value="1"/>
</dbReference>
<dbReference type="Pfam" id="PF01547">
    <property type="entry name" value="SBP_bac_1"/>
    <property type="match status" value="1"/>
</dbReference>
<proteinExistence type="predicted"/>
<dbReference type="CDD" id="cd14748">
    <property type="entry name" value="PBP2_UgpB"/>
    <property type="match status" value="1"/>
</dbReference>
<dbReference type="SUPFAM" id="SSF53850">
    <property type="entry name" value="Periplasmic binding protein-like II"/>
    <property type="match status" value="1"/>
</dbReference>
<name>A0A0S4QLE0_9ACTN</name>
<keyword evidence="1" id="KW-0732">Signal</keyword>
<dbReference type="PANTHER" id="PTHR43649:SF12">
    <property type="entry name" value="DIACETYLCHITOBIOSE BINDING PROTEIN DASA"/>
    <property type="match status" value="1"/>
</dbReference>
<feature type="signal peptide" evidence="1">
    <location>
        <begin position="1"/>
        <end position="22"/>
    </location>
</feature>
<sequence>MARPRLSLAAAGIALVALTAGACATSSSPAASTTDAAGSTSTIPELSADQKVSIVFESYNLTSTGTWKPAIEGLLAEFQKEHPNITVRAQPPQGASQTDIVGSIKNQALAGNPPDVAQVTFNALSFAATSLGAQPIDTLVGKDAVQENFEGDHPFAESARTLGDVNGHTYAVPYVFSTPVLWYNANLFRQAGLDPDKPPTTWAEVKTAATAIREKTGKGGVLIDCLTKSAGDWCFQSLVLSNGGRVLSEDGTKLTFAESGAVGAVQMAADLVKAGVSPNLSQAQAFETFGRGDLGMLLETSAVQGLFIQQAQAGGWELRSAAEPGFGSKAAVPTNSGSGLTILSTDPAKQRAGWELIKFLTSDRAYTVISSKIGYLPLRPSLVDDPATLKDWADKNPLIKPNLEQLTRLKPWVSFPGDDYQQIGDLMMTAVESAVYGGKDAKSTLAEAQRQADDLLPTK</sequence>
<dbReference type="Gene3D" id="3.40.190.10">
    <property type="entry name" value="Periplasmic binding protein-like II"/>
    <property type="match status" value="2"/>
</dbReference>
<gene>
    <name evidence="2" type="ORF">Ga0074812_104432</name>
</gene>
<evidence type="ECO:0000313" key="3">
    <source>
        <dbReference type="Proteomes" id="UP000198802"/>
    </source>
</evidence>
<evidence type="ECO:0000313" key="2">
    <source>
        <dbReference type="EMBL" id="CUU55350.1"/>
    </source>
</evidence>
<keyword evidence="3" id="KW-1185">Reference proteome</keyword>
<keyword evidence="2" id="KW-0813">Transport</keyword>
<reference evidence="3" key="1">
    <citation type="submission" date="2015-11" db="EMBL/GenBank/DDBJ databases">
        <authorList>
            <person name="Varghese N."/>
        </authorList>
    </citation>
    <scope>NUCLEOTIDE SEQUENCE [LARGE SCALE GENOMIC DNA]</scope>
    <source>
        <strain evidence="3">DSM 45899</strain>
    </source>
</reference>
<dbReference type="Proteomes" id="UP000198802">
    <property type="component" value="Unassembled WGS sequence"/>
</dbReference>
<dbReference type="RefSeq" id="WP_091273667.1">
    <property type="nucleotide sequence ID" value="NZ_FAOZ01000004.1"/>
</dbReference>
<feature type="chain" id="PRO_5039331822" evidence="1">
    <location>
        <begin position="23"/>
        <end position="459"/>
    </location>
</feature>
<dbReference type="AlphaFoldDB" id="A0A0S4QLE0"/>
<protein>
    <submittedName>
        <fullName evidence="2">Multiple sugar transport system substrate-binding protein</fullName>
    </submittedName>
</protein>
<evidence type="ECO:0000256" key="1">
    <source>
        <dbReference type="SAM" id="SignalP"/>
    </source>
</evidence>
<accession>A0A0S4QLE0</accession>
<dbReference type="InterPro" id="IPR050490">
    <property type="entry name" value="Bact_solute-bd_prot1"/>
</dbReference>